<accession>A0A1F7IQ00</accession>
<feature type="active site" description="Acyl-ester intermediate" evidence="7">
    <location>
        <position position="90"/>
    </location>
</feature>
<dbReference type="Proteomes" id="UP000178040">
    <property type="component" value="Unassembled WGS sequence"/>
</dbReference>
<dbReference type="GO" id="GO:0009002">
    <property type="term" value="F:serine-type D-Ala-D-Ala carboxypeptidase activity"/>
    <property type="evidence" value="ECO:0007669"/>
    <property type="project" value="InterPro"/>
</dbReference>
<evidence type="ECO:0000256" key="5">
    <source>
        <dbReference type="ARBA" id="ARBA00022984"/>
    </source>
</evidence>
<dbReference type="EMBL" id="MGAI01000010">
    <property type="protein sequence ID" value="OGK45372.1"/>
    <property type="molecule type" value="Genomic_DNA"/>
</dbReference>
<evidence type="ECO:0000256" key="2">
    <source>
        <dbReference type="ARBA" id="ARBA00022729"/>
    </source>
</evidence>
<evidence type="ECO:0000256" key="9">
    <source>
        <dbReference type="RuleBase" id="RU004016"/>
    </source>
</evidence>
<feature type="active site" evidence="7">
    <location>
        <position position="143"/>
    </location>
</feature>
<protein>
    <recommendedName>
        <fullName evidence="10">Peptidase S11 D-alanyl-D-alanine carboxypeptidase A N-terminal domain-containing protein</fullName>
    </recommendedName>
</protein>
<evidence type="ECO:0000256" key="7">
    <source>
        <dbReference type="PIRSR" id="PIRSR618044-1"/>
    </source>
</evidence>
<feature type="active site" description="Proton acceptor" evidence="7">
    <location>
        <position position="93"/>
    </location>
</feature>
<comment type="similarity">
    <text evidence="1 9">Belongs to the peptidase S11 family.</text>
</comment>
<dbReference type="GO" id="GO:0008360">
    <property type="term" value="P:regulation of cell shape"/>
    <property type="evidence" value="ECO:0007669"/>
    <property type="project" value="UniProtKB-KW"/>
</dbReference>
<evidence type="ECO:0000256" key="8">
    <source>
        <dbReference type="PIRSR" id="PIRSR618044-2"/>
    </source>
</evidence>
<dbReference type="SUPFAM" id="SSF56601">
    <property type="entry name" value="beta-lactamase/transpeptidase-like"/>
    <property type="match status" value="1"/>
</dbReference>
<evidence type="ECO:0000256" key="1">
    <source>
        <dbReference type="ARBA" id="ARBA00007164"/>
    </source>
</evidence>
<evidence type="ECO:0000313" key="12">
    <source>
        <dbReference type="Proteomes" id="UP000178040"/>
    </source>
</evidence>
<dbReference type="GO" id="GO:0071555">
    <property type="term" value="P:cell wall organization"/>
    <property type="evidence" value="ECO:0007669"/>
    <property type="project" value="UniProtKB-KW"/>
</dbReference>
<dbReference type="Pfam" id="PF00768">
    <property type="entry name" value="Peptidase_S11"/>
    <property type="match status" value="1"/>
</dbReference>
<keyword evidence="2" id="KW-0732">Signal</keyword>
<organism evidence="11 12">
    <name type="scientific">Candidatus Roizmanbacteria bacterium RIFCSPLOWO2_01_FULL_37_16</name>
    <dbReference type="NCBI Taxonomy" id="1802058"/>
    <lineage>
        <taxon>Bacteria</taxon>
        <taxon>Candidatus Roizmaniibacteriota</taxon>
    </lineage>
</organism>
<comment type="caution">
    <text evidence="11">The sequence shown here is derived from an EMBL/GenBank/DDBJ whole genome shotgun (WGS) entry which is preliminary data.</text>
</comment>
<dbReference type="GO" id="GO:0009252">
    <property type="term" value="P:peptidoglycan biosynthetic process"/>
    <property type="evidence" value="ECO:0007669"/>
    <property type="project" value="UniProtKB-KW"/>
</dbReference>
<dbReference type="InterPro" id="IPR018044">
    <property type="entry name" value="Peptidase_S11"/>
</dbReference>
<dbReference type="PANTHER" id="PTHR21581:SF6">
    <property type="entry name" value="TRAFFICKING PROTEIN PARTICLE COMPLEX SUBUNIT 12"/>
    <property type="match status" value="1"/>
</dbReference>
<dbReference type="PANTHER" id="PTHR21581">
    <property type="entry name" value="D-ALANYL-D-ALANINE CARBOXYPEPTIDASE"/>
    <property type="match status" value="1"/>
</dbReference>
<keyword evidence="6" id="KW-0961">Cell wall biogenesis/degradation</keyword>
<reference evidence="11 12" key="1">
    <citation type="journal article" date="2016" name="Nat. Commun.">
        <title>Thousands of microbial genomes shed light on interconnected biogeochemical processes in an aquifer system.</title>
        <authorList>
            <person name="Anantharaman K."/>
            <person name="Brown C.T."/>
            <person name="Hug L.A."/>
            <person name="Sharon I."/>
            <person name="Castelle C.J."/>
            <person name="Probst A.J."/>
            <person name="Thomas B.C."/>
            <person name="Singh A."/>
            <person name="Wilkins M.J."/>
            <person name="Karaoz U."/>
            <person name="Brodie E.L."/>
            <person name="Williams K.H."/>
            <person name="Hubbard S.S."/>
            <person name="Banfield J.F."/>
        </authorList>
    </citation>
    <scope>NUCLEOTIDE SEQUENCE [LARGE SCALE GENOMIC DNA]</scope>
</reference>
<sequence>MKFRFYILFLLYTLLFLFYPGESEYYKIFAYNRALFAHTEQPIKLKTEPIPYLKSPYYPSITAQGAYLVDLPSFTPVFEKNFQQRFIPASTTKIITALVTADIFQPDDILTVKRTITEGQTMELVVGEKITVENLLYGILVHSANDAAYTIADNYGLESFLDLMNQKAKQIAMNNSHFVDPAGLDESNQYTSPFDLALAARKLLENRELKKMVATKEITISDVDFKYFHKLSNVNKLLGEVQGIGGLKTGFTENAKENLVSFYKSGGHQFIIVILKSDDRFEDTKQIVSWVNANIDYLSIQ</sequence>
<evidence type="ECO:0000259" key="10">
    <source>
        <dbReference type="Pfam" id="PF00768"/>
    </source>
</evidence>
<dbReference type="InterPro" id="IPR001967">
    <property type="entry name" value="Peptidase_S11_N"/>
</dbReference>
<keyword evidence="3" id="KW-0378">Hydrolase</keyword>
<dbReference type="PRINTS" id="PR00725">
    <property type="entry name" value="DADACBPTASE1"/>
</dbReference>
<evidence type="ECO:0000313" key="11">
    <source>
        <dbReference type="EMBL" id="OGK45372.1"/>
    </source>
</evidence>
<keyword evidence="5" id="KW-0573">Peptidoglycan synthesis</keyword>
<proteinExistence type="inferred from homology"/>
<feature type="domain" description="Peptidase S11 D-alanyl-D-alanine carboxypeptidase A N-terminal" evidence="10">
    <location>
        <begin position="58"/>
        <end position="277"/>
    </location>
</feature>
<name>A0A1F7IQ00_9BACT</name>
<dbReference type="InterPro" id="IPR012338">
    <property type="entry name" value="Beta-lactam/transpept-like"/>
</dbReference>
<evidence type="ECO:0000256" key="3">
    <source>
        <dbReference type="ARBA" id="ARBA00022801"/>
    </source>
</evidence>
<dbReference type="Gene3D" id="3.40.710.10">
    <property type="entry name" value="DD-peptidase/beta-lactamase superfamily"/>
    <property type="match status" value="1"/>
</dbReference>
<gene>
    <name evidence="11" type="ORF">A3B40_03425</name>
</gene>
<evidence type="ECO:0000256" key="6">
    <source>
        <dbReference type="ARBA" id="ARBA00023316"/>
    </source>
</evidence>
<keyword evidence="4" id="KW-0133">Cell shape</keyword>
<evidence type="ECO:0000256" key="4">
    <source>
        <dbReference type="ARBA" id="ARBA00022960"/>
    </source>
</evidence>
<dbReference type="GO" id="GO:0006508">
    <property type="term" value="P:proteolysis"/>
    <property type="evidence" value="ECO:0007669"/>
    <property type="project" value="InterPro"/>
</dbReference>
<feature type="binding site" evidence="8">
    <location>
        <position position="248"/>
    </location>
    <ligand>
        <name>substrate</name>
    </ligand>
</feature>
<dbReference type="AlphaFoldDB" id="A0A1F7IQ00"/>